<dbReference type="EMBL" id="HBUE01031248">
    <property type="protein sequence ID" value="CAG6456612.1"/>
    <property type="molecule type" value="Transcribed_RNA"/>
</dbReference>
<protein>
    <submittedName>
        <fullName evidence="1">(northern house mosquito) hypothetical protein</fullName>
    </submittedName>
</protein>
<evidence type="ECO:0000313" key="1">
    <source>
        <dbReference type="EMBL" id="CAG6456612.1"/>
    </source>
</evidence>
<dbReference type="AlphaFoldDB" id="A0A8D8F292"/>
<dbReference type="EMBL" id="HBUE01351874">
    <property type="protein sequence ID" value="CAG6603685.1"/>
    <property type="molecule type" value="Transcribed_RNA"/>
</dbReference>
<organism evidence="1">
    <name type="scientific">Culex pipiens</name>
    <name type="common">House mosquito</name>
    <dbReference type="NCBI Taxonomy" id="7175"/>
    <lineage>
        <taxon>Eukaryota</taxon>
        <taxon>Metazoa</taxon>
        <taxon>Ecdysozoa</taxon>
        <taxon>Arthropoda</taxon>
        <taxon>Hexapoda</taxon>
        <taxon>Insecta</taxon>
        <taxon>Pterygota</taxon>
        <taxon>Neoptera</taxon>
        <taxon>Endopterygota</taxon>
        <taxon>Diptera</taxon>
        <taxon>Nematocera</taxon>
        <taxon>Culicoidea</taxon>
        <taxon>Culicidae</taxon>
        <taxon>Culicinae</taxon>
        <taxon>Culicini</taxon>
        <taxon>Culex</taxon>
        <taxon>Culex</taxon>
    </lineage>
</organism>
<accession>A0A8D8F292</accession>
<reference evidence="1" key="1">
    <citation type="submission" date="2021-05" db="EMBL/GenBank/DDBJ databases">
        <authorList>
            <person name="Alioto T."/>
            <person name="Alioto T."/>
            <person name="Gomez Garrido J."/>
        </authorList>
    </citation>
    <scope>NUCLEOTIDE SEQUENCE</scope>
</reference>
<proteinExistence type="predicted"/>
<sequence>MIYIFAGLARYIVTLSRDLSAGCGRGHWRQGRCTGWDVPFQIAFGGVCLLNVVVVVTDRVVFIADEGGVTPGLVCCRLCPHRRRRGLVVFFQHQLRGQRRRGWQHRRRRHCYFYQFVTRPWRCRLLQAGGTCPCHRISLN</sequence>
<name>A0A8D8F292_CULPI</name>
<dbReference type="EMBL" id="HBUE01244764">
    <property type="protein sequence ID" value="CAG6551386.1"/>
    <property type="molecule type" value="Transcribed_RNA"/>
</dbReference>